<proteinExistence type="inferred from homology"/>
<dbReference type="EMBL" id="NQWH01000023">
    <property type="protein sequence ID" value="PHP26905.1"/>
    <property type="molecule type" value="Genomic_DNA"/>
</dbReference>
<accession>A0A2G1MDT5</accession>
<dbReference type="GO" id="GO:0016787">
    <property type="term" value="F:hydrolase activity"/>
    <property type="evidence" value="ECO:0007669"/>
    <property type="project" value="UniProtKB-KW"/>
</dbReference>
<dbReference type="RefSeq" id="WP_099277965.1">
    <property type="nucleotide sequence ID" value="NZ_KZ304966.1"/>
</dbReference>
<gene>
    <name evidence="3" type="ORF">CJ301_13760</name>
</gene>
<comment type="similarity">
    <text evidence="1">Belongs to the AB hydrolase superfamily.</text>
</comment>
<dbReference type="Gene3D" id="3.40.50.1820">
    <property type="entry name" value="alpha/beta hydrolase"/>
    <property type="match status" value="1"/>
</dbReference>
<dbReference type="AlphaFoldDB" id="A0A2G1MDT5"/>
<dbReference type="SUPFAM" id="SSF53474">
    <property type="entry name" value="alpha/beta-Hydrolases"/>
    <property type="match status" value="1"/>
</dbReference>
<evidence type="ECO:0000259" key="2">
    <source>
        <dbReference type="Pfam" id="PF12697"/>
    </source>
</evidence>
<comment type="caution">
    <text evidence="3">The sequence shown here is derived from an EMBL/GenBank/DDBJ whole genome shotgun (WGS) entry which is preliminary data.</text>
</comment>
<dbReference type="PRINTS" id="PR00111">
    <property type="entry name" value="ABHYDROLASE"/>
</dbReference>
<keyword evidence="4" id="KW-1185">Reference proteome</keyword>
<dbReference type="Pfam" id="PF12697">
    <property type="entry name" value="Abhydrolase_6"/>
    <property type="match status" value="1"/>
</dbReference>
<keyword evidence="3" id="KW-0378">Hydrolase</keyword>
<name>A0A2G1MDT5_9RHOB</name>
<dbReference type="InterPro" id="IPR029058">
    <property type="entry name" value="AB_hydrolase_fold"/>
</dbReference>
<reference evidence="3 4" key="1">
    <citation type="submission" date="2017-08" db="EMBL/GenBank/DDBJ databases">
        <title>Draft Genome Sequence of Loktanella cinnabarina Strain XM1, Isolated from Coastal Surface Water.</title>
        <authorList>
            <person name="Ma R."/>
            <person name="Wang J."/>
            <person name="Wang Q."/>
            <person name="Ma Z."/>
            <person name="Li J."/>
            <person name="Chen L."/>
        </authorList>
    </citation>
    <scope>NUCLEOTIDE SEQUENCE [LARGE SCALE GENOMIC DNA]</scope>
    <source>
        <strain evidence="3 4">XM1</strain>
    </source>
</reference>
<evidence type="ECO:0000256" key="1">
    <source>
        <dbReference type="ARBA" id="ARBA00008645"/>
    </source>
</evidence>
<dbReference type="OrthoDB" id="8680283at2"/>
<evidence type="ECO:0000313" key="3">
    <source>
        <dbReference type="EMBL" id="PHP26905.1"/>
    </source>
</evidence>
<dbReference type="Proteomes" id="UP000221860">
    <property type="component" value="Unassembled WGS sequence"/>
</dbReference>
<organism evidence="3 4">
    <name type="scientific">Limimaricola cinnabarinus</name>
    <dbReference type="NCBI Taxonomy" id="1125964"/>
    <lineage>
        <taxon>Bacteria</taxon>
        <taxon>Pseudomonadati</taxon>
        <taxon>Pseudomonadota</taxon>
        <taxon>Alphaproteobacteria</taxon>
        <taxon>Rhodobacterales</taxon>
        <taxon>Paracoccaceae</taxon>
        <taxon>Limimaricola</taxon>
    </lineage>
</organism>
<feature type="domain" description="AB hydrolase-1" evidence="2">
    <location>
        <begin position="20"/>
        <end position="260"/>
    </location>
</feature>
<evidence type="ECO:0000313" key="4">
    <source>
        <dbReference type="Proteomes" id="UP000221860"/>
    </source>
</evidence>
<sequence>MTVLERNNVKLGGLPDGPPMVFVHGFGCDQSMWREVTPAFAATRRIVTYDLTGMGGSELAAYDPRRHADLQAHADELIEILDALSLGEVCLVGHSIGATIALLAANRAPDRVSRLVMVSPSPAFLEDAEAGYRGGFAREEIEGLVALLDENHLGWSMQMAPTIAGQPAEDPSAVELTQSFCRTDPQIMSHFGRVTFFADRRADFEKAARPALVLHCDKDALVPMAVADWMRDRMPGATVEVLDATGHCPHMTVPETVVAAMGAHLGPA</sequence>
<dbReference type="PANTHER" id="PTHR43039">
    <property type="entry name" value="ESTERASE-RELATED"/>
    <property type="match status" value="1"/>
</dbReference>
<protein>
    <submittedName>
        <fullName evidence="3">Alpha/beta hydrolase</fullName>
    </submittedName>
</protein>
<dbReference type="InterPro" id="IPR000073">
    <property type="entry name" value="AB_hydrolase_1"/>
</dbReference>